<dbReference type="Proteomes" id="UP000179076">
    <property type="component" value="Unassembled WGS sequence"/>
</dbReference>
<keyword evidence="4 15" id="KW-0479">Metal-binding</keyword>
<evidence type="ECO:0000256" key="8">
    <source>
        <dbReference type="ARBA" id="ARBA00022833"/>
    </source>
</evidence>
<dbReference type="EMBL" id="MFSP01000007">
    <property type="protein sequence ID" value="OGI70099.1"/>
    <property type="molecule type" value="Genomic_DNA"/>
</dbReference>
<comment type="catalytic activity">
    <reaction evidence="1 15">
        <text>Hydrolysis of DNA containing ring-opened 7-methylguanine residues, releasing 2,6-diamino-4-hydroxy-5-(N-methyl)formamidopyrimidine.</text>
        <dbReference type="EC" id="3.2.2.23"/>
    </reaction>
</comment>
<dbReference type="SMART" id="SM00898">
    <property type="entry name" value="Fapy_DNA_glyco"/>
    <property type="match status" value="1"/>
</dbReference>
<evidence type="ECO:0000256" key="14">
    <source>
        <dbReference type="ARBA" id="ARBA00044632"/>
    </source>
</evidence>
<name>A0A1F6VKI6_9PROT</name>
<evidence type="ECO:0000259" key="17">
    <source>
        <dbReference type="PROSITE" id="PS51068"/>
    </source>
</evidence>
<dbReference type="InterPro" id="IPR010663">
    <property type="entry name" value="Znf_FPG/IleRS"/>
</dbReference>
<feature type="active site" description="Proton donor" evidence="15">
    <location>
        <position position="3"/>
    </location>
</feature>
<evidence type="ECO:0000256" key="4">
    <source>
        <dbReference type="ARBA" id="ARBA00022723"/>
    </source>
</evidence>
<keyword evidence="7 15" id="KW-0378">Hydrolase</keyword>
<evidence type="ECO:0000256" key="10">
    <source>
        <dbReference type="ARBA" id="ARBA00023204"/>
    </source>
</evidence>
<evidence type="ECO:0000313" key="19">
    <source>
        <dbReference type="Proteomes" id="UP000179076"/>
    </source>
</evidence>
<dbReference type="GO" id="GO:0006284">
    <property type="term" value="P:base-excision repair"/>
    <property type="evidence" value="ECO:0007669"/>
    <property type="project" value="InterPro"/>
</dbReference>
<protein>
    <recommendedName>
        <fullName evidence="15">Formamidopyrimidine-DNA glycosylase</fullName>
        <shortName evidence="15">Fapy-DNA glycosylase</shortName>
        <ecNumber evidence="15">3.2.2.23</ecNumber>
    </recommendedName>
    <alternativeName>
        <fullName evidence="15">DNA-(apurinic or apyrimidinic site) lyase MutM</fullName>
        <shortName evidence="15">AP lyase MutM</shortName>
        <ecNumber evidence="15">4.2.99.18</ecNumber>
    </alternativeName>
</protein>
<evidence type="ECO:0000256" key="6">
    <source>
        <dbReference type="ARBA" id="ARBA00022771"/>
    </source>
</evidence>
<dbReference type="NCBIfam" id="TIGR00577">
    <property type="entry name" value="fpg"/>
    <property type="match status" value="1"/>
</dbReference>
<evidence type="ECO:0000256" key="7">
    <source>
        <dbReference type="ARBA" id="ARBA00022801"/>
    </source>
</evidence>
<gene>
    <name evidence="15" type="primary">mutM</name>
    <name evidence="15" type="synonym">fpg</name>
    <name evidence="18" type="ORF">A2W18_12580</name>
</gene>
<dbReference type="EC" id="3.2.2.23" evidence="15"/>
<dbReference type="InterPro" id="IPR015886">
    <property type="entry name" value="H2TH_FPG"/>
</dbReference>
<dbReference type="AlphaFoldDB" id="A0A1F6VKI6"/>
<keyword evidence="10 15" id="KW-0234">DNA repair</keyword>
<dbReference type="PANTHER" id="PTHR22993">
    <property type="entry name" value="FORMAMIDOPYRIMIDINE-DNA GLYCOSYLASE"/>
    <property type="match status" value="1"/>
</dbReference>
<comment type="caution">
    <text evidence="15">Lacks conserved residue(s) required for the propagation of feature annotation.</text>
</comment>
<evidence type="ECO:0000256" key="1">
    <source>
        <dbReference type="ARBA" id="ARBA00001668"/>
    </source>
</evidence>
<evidence type="ECO:0000313" key="18">
    <source>
        <dbReference type="EMBL" id="OGI70099.1"/>
    </source>
</evidence>
<dbReference type="Pfam" id="PF01149">
    <property type="entry name" value="Fapy_DNA_glyco"/>
    <property type="match status" value="1"/>
</dbReference>
<feature type="active site" description="Schiff-base intermediate with DNA" evidence="15">
    <location>
        <position position="2"/>
    </location>
</feature>
<dbReference type="PANTHER" id="PTHR22993:SF9">
    <property type="entry name" value="FORMAMIDOPYRIMIDINE-DNA GLYCOSYLASE"/>
    <property type="match status" value="1"/>
</dbReference>
<keyword evidence="8 15" id="KW-0862">Zinc</keyword>
<comment type="cofactor">
    <cofactor evidence="15">
        <name>Zn(2+)</name>
        <dbReference type="ChEBI" id="CHEBI:29105"/>
    </cofactor>
    <text evidence="15">Binds 1 zinc ion per subunit.</text>
</comment>
<feature type="active site" description="Proton donor; for delta-elimination activity" evidence="15">
    <location>
        <position position="261"/>
    </location>
</feature>
<evidence type="ECO:0000256" key="13">
    <source>
        <dbReference type="ARBA" id="ARBA00023295"/>
    </source>
</evidence>
<keyword evidence="12 15" id="KW-0511">Multifunctional enzyme</keyword>
<comment type="catalytic activity">
    <reaction evidence="14 15">
        <text>2'-deoxyribonucleotide-(2'-deoxyribose 5'-phosphate)-2'-deoxyribonucleotide-DNA = a 3'-end 2'-deoxyribonucleotide-(2,3-dehydro-2,3-deoxyribose 5'-phosphate)-DNA + a 5'-end 5'-phospho-2'-deoxyribonucleoside-DNA + H(+)</text>
        <dbReference type="Rhea" id="RHEA:66592"/>
        <dbReference type="Rhea" id="RHEA-COMP:13180"/>
        <dbReference type="Rhea" id="RHEA-COMP:16897"/>
        <dbReference type="Rhea" id="RHEA-COMP:17067"/>
        <dbReference type="ChEBI" id="CHEBI:15378"/>
        <dbReference type="ChEBI" id="CHEBI:136412"/>
        <dbReference type="ChEBI" id="CHEBI:157695"/>
        <dbReference type="ChEBI" id="CHEBI:167181"/>
        <dbReference type="EC" id="4.2.99.18"/>
    </reaction>
</comment>
<dbReference type="SUPFAM" id="SSF81624">
    <property type="entry name" value="N-terminal domain of MutM-like DNA repair proteins"/>
    <property type="match status" value="1"/>
</dbReference>
<feature type="domain" description="Formamidopyrimidine-DNA glycosylase catalytic" evidence="17">
    <location>
        <begin position="2"/>
        <end position="113"/>
    </location>
</feature>
<dbReference type="Gene3D" id="1.10.8.50">
    <property type="match status" value="1"/>
</dbReference>
<evidence type="ECO:0000256" key="5">
    <source>
        <dbReference type="ARBA" id="ARBA00022763"/>
    </source>
</evidence>
<dbReference type="InterPro" id="IPR020629">
    <property type="entry name" value="FPG_Glyclase"/>
</dbReference>
<sequence>MPELPEVETTCRGIAPRLIGQRIVRVEVRNPKLRWRVPNTLVTQLPGQVVRTVTRRAKYLLLATDAGTAILHLGMSGSLRVVAAAKPPGKSDHVDLVLASGDCLRLRDPRRFGSLLWTTQDPLSHKLLVDIGPEPLTPEFSGEYLHRATRGRSRAIRDLLLDSHIVAGVGNIYANEALFSAGIRPTRAAGRLNAIECKKLAQAIRATLKRAIRVGGTTLRDYHASDGEPGHFQLTLKVYGRTGDPCRVCQTPIQLARLGQRSAFFCGKCQT</sequence>
<dbReference type="SMART" id="SM01232">
    <property type="entry name" value="H2TH"/>
    <property type="match status" value="1"/>
</dbReference>
<dbReference type="GO" id="GO:0003684">
    <property type="term" value="F:damaged DNA binding"/>
    <property type="evidence" value="ECO:0007669"/>
    <property type="project" value="InterPro"/>
</dbReference>
<evidence type="ECO:0000256" key="12">
    <source>
        <dbReference type="ARBA" id="ARBA00023268"/>
    </source>
</evidence>
<dbReference type="FunFam" id="3.20.190.10:FF:000001">
    <property type="entry name" value="Formamidopyrimidine-DNA glycosylase"/>
    <property type="match status" value="1"/>
</dbReference>
<feature type="binding site" evidence="15">
    <location>
        <position position="152"/>
    </location>
    <ligand>
        <name>DNA</name>
        <dbReference type="ChEBI" id="CHEBI:16991"/>
    </ligand>
</feature>
<dbReference type="InterPro" id="IPR010979">
    <property type="entry name" value="Ribosomal_uS13-like_H2TH"/>
</dbReference>
<dbReference type="CDD" id="cd08966">
    <property type="entry name" value="EcFpg-like_N"/>
    <property type="match status" value="1"/>
</dbReference>
<evidence type="ECO:0000256" key="15">
    <source>
        <dbReference type="HAMAP-Rule" id="MF_00103"/>
    </source>
</evidence>
<keyword evidence="5 15" id="KW-0227">DNA damage</keyword>
<dbReference type="GO" id="GO:0008270">
    <property type="term" value="F:zinc ion binding"/>
    <property type="evidence" value="ECO:0007669"/>
    <property type="project" value="UniProtKB-UniRule"/>
</dbReference>
<feature type="domain" description="FPG-type" evidence="16">
    <location>
        <begin position="237"/>
        <end position="271"/>
    </location>
</feature>
<dbReference type="EC" id="4.2.99.18" evidence="15"/>
<dbReference type="FunFam" id="1.10.8.50:FF:000003">
    <property type="entry name" value="Formamidopyrimidine-DNA glycosylase"/>
    <property type="match status" value="1"/>
</dbReference>
<dbReference type="SUPFAM" id="SSF57716">
    <property type="entry name" value="Glucocorticoid receptor-like (DNA-binding domain)"/>
    <property type="match status" value="1"/>
</dbReference>
<dbReference type="PROSITE" id="PS51066">
    <property type="entry name" value="ZF_FPG_2"/>
    <property type="match status" value="1"/>
</dbReference>
<dbReference type="InterPro" id="IPR000214">
    <property type="entry name" value="Znf_DNA_glyclase/AP_lyase"/>
</dbReference>
<dbReference type="HAMAP" id="MF_00103">
    <property type="entry name" value="Fapy_DNA_glycosyl"/>
    <property type="match status" value="1"/>
</dbReference>
<evidence type="ECO:0000256" key="11">
    <source>
        <dbReference type="ARBA" id="ARBA00023239"/>
    </source>
</evidence>
<comment type="caution">
    <text evidence="18">The sequence shown here is derived from an EMBL/GenBank/DDBJ whole genome shotgun (WGS) entry which is preliminary data.</text>
</comment>
<feature type="active site" description="Proton donor; for beta-elimination activity" evidence="15">
    <location>
        <position position="58"/>
    </location>
</feature>
<keyword evidence="9 15" id="KW-0238">DNA-binding</keyword>
<proteinExistence type="inferred from homology"/>
<feature type="binding site" evidence="15">
    <location>
        <position position="110"/>
    </location>
    <ligand>
        <name>DNA</name>
        <dbReference type="ChEBI" id="CHEBI:16991"/>
    </ligand>
</feature>
<dbReference type="Pfam" id="PF06831">
    <property type="entry name" value="H2TH"/>
    <property type="match status" value="1"/>
</dbReference>
<comment type="similarity">
    <text evidence="2 15">Belongs to the FPG family.</text>
</comment>
<keyword evidence="11 15" id="KW-0456">Lyase</keyword>
<comment type="function">
    <text evidence="15">Involved in base excision repair of DNA damaged by oxidation or by mutagenic agents. Acts as DNA glycosylase that recognizes and removes damaged bases. Has a preference for oxidized purines, such as 7,8-dihydro-8-oxoguanine (8-oxoG). Has AP (apurinic/apyrimidinic) lyase activity and introduces nicks in the DNA strand. Cleaves the DNA backbone by beta-delta elimination to generate a single-strand break at the site of the removed base with both 3'- and 5'-phosphates.</text>
</comment>
<evidence type="ECO:0000256" key="2">
    <source>
        <dbReference type="ARBA" id="ARBA00009409"/>
    </source>
</evidence>
<keyword evidence="13 15" id="KW-0326">Glycosidase</keyword>
<dbReference type="PROSITE" id="PS51068">
    <property type="entry name" value="FPG_CAT"/>
    <property type="match status" value="1"/>
</dbReference>
<dbReference type="InterPro" id="IPR012319">
    <property type="entry name" value="FPG_cat"/>
</dbReference>
<dbReference type="Pfam" id="PF06827">
    <property type="entry name" value="zf-FPG_IleRS"/>
    <property type="match status" value="1"/>
</dbReference>
<organism evidence="18 19">
    <name type="scientific">Candidatus Muproteobacteria bacterium RBG_16_60_9</name>
    <dbReference type="NCBI Taxonomy" id="1817755"/>
    <lineage>
        <taxon>Bacteria</taxon>
        <taxon>Pseudomonadati</taxon>
        <taxon>Pseudomonadota</taxon>
        <taxon>Candidatus Muproteobacteria</taxon>
    </lineage>
</organism>
<reference evidence="18 19" key="1">
    <citation type="journal article" date="2016" name="Nat. Commun.">
        <title>Thousands of microbial genomes shed light on interconnected biogeochemical processes in an aquifer system.</title>
        <authorList>
            <person name="Anantharaman K."/>
            <person name="Brown C.T."/>
            <person name="Hug L.A."/>
            <person name="Sharon I."/>
            <person name="Castelle C.J."/>
            <person name="Probst A.J."/>
            <person name="Thomas B.C."/>
            <person name="Singh A."/>
            <person name="Wilkins M.J."/>
            <person name="Karaoz U."/>
            <person name="Brodie E.L."/>
            <person name="Williams K.H."/>
            <person name="Hubbard S.S."/>
            <person name="Banfield J.F."/>
        </authorList>
    </citation>
    <scope>NUCLEOTIDE SEQUENCE [LARGE SCALE GENOMIC DNA]</scope>
</reference>
<evidence type="ECO:0000256" key="3">
    <source>
        <dbReference type="ARBA" id="ARBA00011245"/>
    </source>
</evidence>
<dbReference type="GO" id="GO:0034039">
    <property type="term" value="F:8-oxo-7,8-dihydroguanine DNA N-glycosylase activity"/>
    <property type="evidence" value="ECO:0007669"/>
    <property type="project" value="TreeGrafter"/>
</dbReference>
<dbReference type="InterPro" id="IPR035937">
    <property type="entry name" value="FPG_N"/>
</dbReference>
<dbReference type="SUPFAM" id="SSF46946">
    <property type="entry name" value="S13-like H2TH domain"/>
    <property type="match status" value="1"/>
</dbReference>
<comment type="subunit">
    <text evidence="3 15">Monomer.</text>
</comment>
<dbReference type="Gene3D" id="3.20.190.10">
    <property type="entry name" value="MutM-like, N-terminal"/>
    <property type="match status" value="1"/>
</dbReference>
<dbReference type="GO" id="GO:0140078">
    <property type="term" value="F:class I DNA-(apurinic or apyrimidinic site) endonuclease activity"/>
    <property type="evidence" value="ECO:0007669"/>
    <property type="project" value="UniProtKB-EC"/>
</dbReference>
<accession>A0A1F6VKI6</accession>
<evidence type="ECO:0000259" key="16">
    <source>
        <dbReference type="PROSITE" id="PS51066"/>
    </source>
</evidence>
<dbReference type="NCBIfam" id="NF002211">
    <property type="entry name" value="PRK01103.1"/>
    <property type="match status" value="1"/>
</dbReference>
<keyword evidence="6 15" id="KW-0863">Zinc-finger</keyword>
<evidence type="ECO:0000256" key="9">
    <source>
        <dbReference type="ARBA" id="ARBA00023125"/>
    </source>
</evidence>